<protein>
    <submittedName>
        <fullName evidence="1">Uncharacterized protein</fullName>
    </submittedName>
</protein>
<evidence type="ECO:0000313" key="1">
    <source>
        <dbReference type="EMBL" id="NJX16717.1"/>
    </source>
</evidence>
<sequence>MLSARPMYYLGQMGYYELNIDYIIETYCVNVDKPELQCNGKCHLAKQLQIDASTSGEDDANSTALVLECFYPVFNALQDYTFIAQFQAQPLKTKIDYYSNAYAFLHEMSLEKPPNSKV</sequence>
<organism evidence="1 2">
    <name type="scientific">Tamlana crocina</name>
    <dbReference type="NCBI Taxonomy" id="393006"/>
    <lineage>
        <taxon>Bacteria</taxon>
        <taxon>Pseudomonadati</taxon>
        <taxon>Bacteroidota</taxon>
        <taxon>Flavobacteriia</taxon>
        <taxon>Flavobacteriales</taxon>
        <taxon>Flavobacteriaceae</taxon>
        <taxon>Tamlana</taxon>
    </lineage>
</organism>
<evidence type="ECO:0000313" key="2">
    <source>
        <dbReference type="Proteomes" id="UP000760545"/>
    </source>
</evidence>
<dbReference type="EMBL" id="JAAVJS010000027">
    <property type="protein sequence ID" value="NJX16717.1"/>
    <property type="molecule type" value="Genomic_DNA"/>
</dbReference>
<dbReference type="Proteomes" id="UP000760545">
    <property type="component" value="Unassembled WGS sequence"/>
</dbReference>
<keyword evidence="2" id="KW-1185">Reference proteome</keyword>
<name>A0ABX1DGT0_9FLAO</name>
<proteinExistence type="predicted"/>
<reference evidence="1 2" key="1">
    <citation type="submission" date="2020-03" db="EMBL/GenBank/DDBJ databases">
        <title>Tamlana sp. nov, isolated from XXX.</title>
        <authorList>
            <person name="Cao W.R."/>
        </authorList>
    </citation>
    <scope>NUCLEOTIDE SEQUENCE [LARGE SCALE GENOMIC DNA]</scope>
    <source>
        <strain evidence="1 2">HST1-43</strain>
    </source>
</reference>
<gene>
    <name evidence="1" type="ORF">HC176_14595</name>
</gene>
<comment type="caution">
    <text evidence="1">The sequence shown here is derived from an EMBL/GenBank/DDBJ whole genome shotgun (WGS) entry which is preliminary data.</text>
</comment>
<accession>A0ABX1DGT0</accession>